<protein>
    <submittedName>
        <fullName evidence="1">Uncharacterized protein</fullName>
    </submittedName>
</protein>
<dbReference type="AlphaFoldDB" id="A0A084R1N4"/>
<dbReference type="HOGENOM" id="CLU_2039596_0_0_1"/>
<organism evidence="1 2">
    <name type="scientific">Stachybotrys chlorohalonatus (strain IBT 40285)</name>
    <dbReference type="NCBI Taxonomy" id="1283841"/>
    <lineage>
        <taxon>Eukaryota</taxon>
        <taxon>Fungi</taxon>
        <taxon>Dikarya</taxon>
        <taxon>Ascomycota</taxon>
        <taxon>Pezizomycotina</taxon>
        <taxon>Sordariomycetes</taxon>
        <taxon>Hypocreomycetidae</taxon>
        <taxon>Hypocreales</taxon>
        <taxon>Stachybotryaceae</taxon>
        <taxon>Stachybotrys</taxon>
    </lineage>
</organism>
<reference evidence="1 2" key="1">
    <citation type="journal article" date="2014" name="BMC Genomics">
        <title>Comparative genome sequencing reveals chemotype-specific gene clusters in the toxigenic black mold Stachybotrys.</title>
        <authorList>
            <person name="Semeiks J."/>
            <person name="Borek D."/>
            <person name="Otwinowski Z."/>
            <person name="Grishin N.V."/>
        </authorList>
    </citation>
    <scope>NUCLEOTIDE SEQUENCE [LARGE SCALE GENOMIC DNA]</scope>
    <source>
        <strain evidence="1 2">IBT 40285</strain>
    </source>
</reference>
<keyword evidence="2" id="KW-1185">Reference proteome</keyword>
<dbReference type="OrthoDB" id="4683071at2759"/>
<dbReference type="InParanoid" id="A0A084R1N4"/>
<evidence type="ECO:0000313" key="1">
    <source>
        <dbReference type="EMBL" id="KFA70119.1"/>
    </source>
</evidence>
<dbReference type="Proteomes" id="UP000028524">
    <property type="component" value="Unassembled WGS sequence"/>
</dbReference>
<gene>
    <name evidence="1" type="ORF">S40285_10098</name>
</gene>
<proteinExistence type="predicted"/>
<evidence type="ECO:0000313" key="2">
    <source>
        <dbReference type="Proteomes" id="UP000028524"/>
    </source>
</evidence>
<name>A0A084R1N4_STAC4</name>
<sequence length="121" mass="13698">MADATIGVSGYFLMTWRYNTAKQHGLYEPKTVRYLAYTSPPETKLLVNLMDKHYSTPYSRCDVKPRGHDTSEMLVQALKQGDNDPLEEKIHLEFSHLSIGASNGNIHCERGLDLLAYDNHG</sequence>
<accession>A0A084R1N4</accession>
<dbReference type="EMBL" id="KL659308">
    <property type="protein sequence ID" value="KFA70119.1"/>
    <property type="molecule type" value="Genomic_DNA"/>
</dbReference>